<proteinExistence type="predicted"/>
<dbReference type="AlphaFoldDB" id="A0A183JKM0"/>
<evidence type="ECO:0000313" key="2">
    <source>
        <dbReference type="Proteomes" id="UP000279833"/>
    </source>
</evidence>
<evidence type="ECO:0000313" key="1">
    <source>
        <dbReference type="EMBL" id="VDO80471.1"/>
    </source>
</evidence>
<gene>
    <name evidence="1" type="ORF">SCUD_LOCUS3251</name>
</gene>
<name>A0A183JKM0_9TREM</name>
<dbReference type="WBParaSite" id="SCUD_0000325101-mRNA-1">
    <property type="protein sequence ID" value="SCUD_0000325101-mRNA-1"/>
    <property type="gene ID" value="SCUD_0000325101"/>
</dbReference>
<evidence type="ECO:0000313" key="3">
    <source>
        <dbReference type="WBParaSite" id="SCUD_0000325101-mRNA-1"/>
    </source>
</evidence>
<protein>
    <submittedName>
        <fullName evidence="3">Ovule protein</fullName>
    </submittedName>
</protein>
<sequence>MGLDTDEFCASLEFEPVTFSLYSLSSIWLGFLALDKLVSDANKDGFNRPLISNPSLIVSIFSLHNDLI</sequence>
<keyword evidence="2" id="KW-1185">Reference proteome</keyword>
<organism evidence="3">
    <name type="scientific">Schistosoma curassoni</name>
    <dbReference type="NCBI Taxonomy" id="6186"/>
    <lineage>
        <taxon>Eukaryota</taxon>
        <taxon>Metazoa</taxon>
        <taxon>Spiralia</taxon>
        <taxon>Lophotrochozoa</taxon>
        <taxon>Platyhelminthes</taxon>
        <taxon>Trematoda</taxon>
        <taxon>Digenea</taxon>
        <taxon>Strigeidida</taxon>
        <taxon>Schistosomatoidea</taxon>
        <taxon>Schistosomatidae</taxon>
        <taxon>Schistosoma</taxon>
    </lineage>
</organism>
<dbReference type="Proteomes" id="UP000279833">
    <property type="component" value="Unassembled WGS sequence"/>
</dbReference>
<accession>A0A183JKM0</accession>
<reference evidence="1 2" key="2">
    <citation type="submission" date="2018-11" db="EMBL/GenBank/DDBJ databases">
        <authorList>
            <consortium name="Pathogen Informatics"/>
        </authorList>
    </citation>
    <scope>NUCLEOTIDE SEQUENCE [LARGE SCALE GENOMIC DNA]</scope>
    <source>
        <strain evidence="1">Dakar</strain>
        <strain evidence="2">Dakar, Senegal</strain>
    </source>
</reference>
<dbReference type="EMBL" id="UZAK01003593">
    <property type="protein sequence ID" value="VDO80471.1"/>
    <property type="molecule type" value="Genomic_DNA"/>
</dbReference>
<reference evidence="3" key="1">
    <citation type="submission" date="2016-06" db="UniProtKB">
        <authorList>
            <consortium name="WormBaseParasite"/>
        </authorList>
    </citation>
    <scope>IDENTIFICATION</scope>
</reference>